<dbReference type="InterPro" id="IPR014030">
    <property type="entry name" value="Ketoacyl_synth_N"/>
</dbReference>
<dbReference type="InterPro" id="IPR016039">
    <property type="entry name" value="Thiolase-like"/>
</dbReference>
<sequence>MCRMLLEHAYEAIVDAGVNPRQIRGSRTSVFIGACFSESEKTWFYDKLQVNGFGITGCAHAMLSNRISYWLGVTAVGLGYKDVKNLCPLDIEVFVAQLQ</sequence>
<reference evidence="2 3" key="1">
    <citation type="journal article" date="2017" name="Curr. Biol.">
        <title>The Evolution of Venom by Co-option of Single-Copy Genes.</title>
        <authorList>
            <person name="Martinson E.O."/>
            <person name="Mrinalini"/>
            <person name="Kelkar Y.D."/>
            <person name="Chang C.H."/>
            <person name="Werren J.H."/>
        </authorList>
    </citation>
    <scope>NUCLEOTIDE SEQUENCE [LARGE SCALE GENOMIC DNA]</scope>
    <source>
        <strain evidence="2 3">Alberta</strain>
        <tissue evidence="2">Whole body</tissue>
    </source>
</reference>
<evidence type="ECO:0000313" key="3">
    <source>
        <dbReference type="Proteomes" id="UP000215335"/>
    </source>
</evidence>
<proteinExistence type="predicted"/>
<dbReference type="GO" id="GO:0004312">
    <property type="term" value="F:fatty acid synthase activity"/>
    <property type="evidence" value="ECO:0007669"/>
    <property type="project" value="TreeGrafter"/>
</dbReference>
<feature type="non-terminal residue" evidence="2">
    <location>
        <position position="99"/>
    </location>
</feature>
<feature type="domain" description="Beta-ketoacyl synthase-like N-terminal" evidence="1">
    <location>
        <begin position="2"/>
        <end position="75"/>
    </location>
</feature>
<evidence type="ECO:0000259" key="1">
    <source>
        <dbReference type="Pfam" id="PF00109"/>
    </source>
</evidence>
<organism evidence="2 3">
    <name type="scientific">Trichomalopsis sarcophagae</name>
    <dbReference type="NCBI Taxonomy" id="543379"/>
    <lineage>
        <taxon>Eukaryota</taxon>
        <taxon>Metazoa</taxon>
        <taxon>Ecdysozoa</taxon>
        <taxon>Arthropoda</taxon>
        <taxon>Hexapoda</taxon>
        <taxon>Insecta</taxon>
        <taxon>Pterygota</taxon>
        <taxon>Neoptera</taxon>
        <taxon>Endopterygota</taxon>
        <taxon>Hymenoptera</taxon>
        <taxon>Apocrita</taxon>
        <taxon>Proctotrupomorpha</taxon>
        <taxon>Chalcidoidea</taxon>
        <taxon>Pteromalidae</taxon>
        <taxon>Pteromalinae</taxon>
        <taxon>Trichomalopsis</taxon>
    </lineage>
</organism>
<dbReference type="Pfam" id="PF00109">
    <property type="entry name" value="ketoacyl-synt"/>
    <property type="match status" value="1"/>
</dbReference>
<dbReference type="Proteomes" id="UP000215335">
    <property type="component" value="Unassembled WGS sequence"/>
</dbReference>
<evidence type="ECO:0000313" key="2">
    <source>
        <dbReference type="EMBL" id="OXU23006.1"/>
    </source>
</evidence>
<keyword evidence="3" id="KW-1185">Reference proteome</keyword>
<accession>A0A232EX99</accession>
<protein>
    <recommendedName>
        <fullName evidence="1">Beta-ketoacyl synthase-like N-terminal domain-containing protein</fullName>
    </recommendedName>
</protein>
<dbReference type="STRING" id="543379.A0A232EX99"/>
<dbReference type="GO" id="GO:0006633">
    <property type="term" value="P:fatty acid biosynthetic process"/>
    <property type="evidence" value="ECO:0007669"/>
    <property type="project" value="TreeGrafter"/>
</dbReference>
<dbReference type="InterPro" id="IPR050091">
    <property type="entry name" value="PKS_NRPS_Biosynth_Enz"/>
</dbReference>
<dbReference type="EMBL" id="NNAY01001760">
    <property type="protein sequence ID" value="OXU23006.1"/>
    <property type="molecule type" value="Genomic_DNA"/>
</dbReference>
<comment type="caution">
    <text evidence="2">The sequence shown here is derived from an EMBL/GenBank/DDBJ whole genome shotgun (WGS) entry which is preliminary data.</text>
</comment>
<dbReference type="OrthoDB" id="329835at2759"/>
<dbReference type="AlphaFoldDB" id="A0A232EX99"/>
<name>A0A232EX99_9HYME</name>
<dbReference type="PANTHER" id="PTHR43775:SF23">
    <property type="entry name" value="FATTY ACID SYNTHASE 3"/>
    <property type="match status" value="1"/>
</dbReference>
<dbReference type="PANTHER" id="PTHR43775">
    <property type="entry name" value="FATTY ACID SYNTHASE"/>
    <property type="match status" value="1"/>
</dbReference>
<gene>
    <name evidence="2" type="ORF">TSAR_015484</name>
</gene>
<dbReference type="SUPFAM" id="SSF53901">
    <property type="entry name" value="Thiolase-like"/>
    <property type="match status" value="1"/>
</dbReference>
<dbReference type="Gene3D" id="3.40.47.10">
    <property type="match status" value="1"/>
</dbReference>